<keyword evidence="11 13" id="KW-1133">Transmembrane helix</keyword>
<dbReference type="Pfam" id="PF03109">
    <property type="entry name" value="ABC1"/>
    <property type="match status" value="1"/>
</dbReference>
<feature type="transmembrane region" description="Helical" evidence="13">
    <location>
        <begin position="489"/>
        <end position="508"/>
    </location>
</feature>
<dbReference type="PANTHER" id="PTHR10566">
    <property type="entry name" value="CHAPERONE-ACTIVITY OF BC1 COMPLEX CABC1 -RELATED"/>
    <property type="match status" value="1"/>
</dbReference>
<dbReference type="EMBL" id="AONG01000003">
    <property type="protein sequence ID" value="KIQ71119.1"/>
    <property type="molecule type" value="Genomic_DNA"/>
</dbReference>
<dbReference type="GO" id="GO:0005524">
    <property type="term" value="F:ATP binding"/>
    <property type="evidence" value="ECO:0007669"/>
    <property type="project" value="UniProtKB-KW"/>
</dbReference>
<evidence type="ECO:0000256" key="1">
    <source>
        <dbReference type="ARBA" id="ARBA00005020"/>
    </source>
</evidence>
<evidence type="ECO:0000313" key="16">
    <source>
        <dbReference type="Proteomes" id="UP000035100"/>
    </source>
</evidence>
<dbReference type="InterPro" id="IPR050154">
    <property type="entry name" value="UbiB_kinase"/>
</dbReference>
<dbReference type="InterPro" id="IPR004147">
    <property type="entry name" value="ABC1_dom"/>
</dbReference>
<evidence type="ECO:0000256" key="5">
    <source>
        <dbReference type="ARBA" id="ARBA00022679"/>
    </source>
</evidence>
<feature type="domain" description="ABC1 atypical kinase-like" evidence="14">
    <location>
        <begin position="97"/>
        <end position="342"/>
    </location>
</feature>
<dbReference type="GO" id="GO:0006744">
    <property type="term" value="P:ubiquinone biosynthetic process"/>
    <property type="evidence" value="ECO:0007669"/>
    <property type="project" value="UniProtKB-UniPathway"/>
</dbReference>
<gene>
    <name evidence="15" type="ORF">Wenmar_00498</name>
</gene>
<dbReference type="CDD" id="cd13972">
    <property type="entry name" value="UbiB"/>
    <property type="match status" value="1"/>
</dbReference>
<dbReference type="STRING" id="1123501.Wenmar_00498"/>
<evidence type="ECO:0000256" key="7">
    <source>
        <dbReference type="ARBA" id="ARBA00022692"/>
    </source>
</evidence>
<dbReference type="RefSeq" id="WP_018304614.1">
    <property type="nucleotide sequence ID" value="NZ_KB902314.1"/>
</dbReference>
<keyword evidence="8" id="KW-0547">Nucleotide-binding</keyword>
<proteinExistence type="inferred from homology"/>
<dbReference type="EC" id="1.14.13.-" evidence="15"/>
<evidence type="ECO:0000256" key="9">
    <source>
        <dbReference type="ARBA" id="ARBA00022777"/>
    </source>
</evidence>
<keyword evidence="9" id="KW-0418">Kinase</keyword>
<evidence type="ECO:0000256" key="10">
    <source>
        <dbReference type="ARBA" id="ARBA00022840"/>
    </source>
</evidence>
<keyword evidence="6" id="KW-0831">Ubiquinone biosynthesis</keyword>
<evidence type="ECO:0000313" key="15">
    <source>
        <dbReference type="EMBL" id="KIQ71119.1"/>
    </source>
</evidence>
<dbReference type="NCBIfam" id="TIGR01982">
    <property type="entry name" value="UbiB"/>
    <property type="match status" value="1"/>
</dbReference>
<evidence type="ECO:0000259" key="14">
    <source>
        <dbReference type="Pfam" id="PF03109"/>
    </source>
</evidence>
<reference evidence="15 16" key="1">
    <citation type="submission" date="2013-01" db="EMBL/GenBank/DDBJ databases">
        <authorList>
            <person name="Fiebig A."/>
            <person name="Goeker M."/>
            <person name="Klenk H.-P.P."/>
        </authorList>
    </citation>
    <scope>NUCLEOTIDE SEQUENCE [LARGE SCALE GENOMIC DNA]</scope>
    <source>
        <strain evidence="15 16">DSM 24838</strain>
    </source>
</reference>
<evidence type="ECO:0000256" key="13">
    <source>
        <dbReference type="SAM" id="Phobius"/>
    </source>
</evidence>
<keyword evidence="4" id="KW-0997">Cell inner membrane</keyword>
<evidence type="ECO:0000256" key="3">
    <source>
        <dbReference type="ARBA" id="ARBA00022475"/>
    </source>
</evidence>
<evidence type="ECO:0000256" key="2">
    <source>
        <dbReference type="ARBA" id="ARBA00009670"/>
    </source>
</evidence>
<name>A0A0D0Q9L1_9RHOB</name>
<keyword evidence="10" id="KW-0067">ATP-binding</keyword>
<evidence type="ECO:0000256" key="11">
    <source>
        <dbReference type="ARBA" id="ARBA00022989"/>
    </source>
</evidence>
<keyword evidence="5" id="KW-0808">Transferase</keyword>
<keyword evidence="12 13" id="KW-0472">Membrane</keyword>
<dbReference type="eggNOG" id="COG0661">
    <property type="taxonomic scope" value="Bacteria"/>
</dbReference>
<keyword evidence="16" id="KW-1185">Reference proteome</keyword>
<dbReference type="AlphaFoldDB" id="A0A0D0Q9L1"/>
<keyword evidence="15" id="KW-0560">Oxidoreductase</keyword>
<dbReference type="UniPathway" id="UPA00232"/>
<evidence type="ECO:0000256" key="6">
    <source>
        <dbReference type="ARBA" id="ARBA00022688"/>
    </source>
</evidence>
<dbReference type="Proteomes" id="UP000035100">
    <property type="component" value="Unassembled WGS sequence"/>
</dbReference>
<comment type="pathway">
    <text evidence="1">Cofactor biosynthesis; ubiquinone biosynthesis [regulation].</text>
</comment>
<comment type="similarity">
    <text evidence="2">Belongs to the protein kinase superfamily. ADCK protein kinase family.</text>
</comment>
<accession>A0A0D0Q9L1</accession>
<dbReference type="InterPro" id="IPR011009">
    <property type="entry name" value="Kinase-like_dom_sf"/>
</dbReference>
<comment type="caution">
    <text evidence="15">The sequence shown here is derived from an EMBL/GenBank/DDBJ whole genome shotgun (WGS) entry which is preliminary data.</text>
</comment>
<evidence type="ECO:0000256" key="8">
    <source>
        <dbReference type="ARBA" id="ARBA00022741"/>
    </source>
</evidence>
<dbReference type="OrthoDB" id="9795390at2"/>
<keyword evidence="3" id="KW-1003">Cell membrane</keyword>
<dbReference type="SUPFAM" id="SSF56112">
    <property type="entry name" value="Protein kinase-like (PK-like)"/>
    <property type="match status" value="1"/>
</dbReference>
<keyword evidence="7 13" id="KW-0812">Transmembrane</keyword>
<dbReference type="GO" id="GO:0016301">
    <property type="term" value="F:kinase activity"/>
    <property type="evidence" value="ECO:0007669"/>
    <property type="project" value="UniProtKB-KW"/>
</dbReference>
<organism evidence="15 16">
    <name type="scientific">Wenxinia marina DSM 24838</name>
    <dbReference type="NCBI Taxonomy" id="1123501"/>
    <lineage>
        <taxon>Bacteria</taxon>
        <taxon>Pseudomonadati</taxon>
        <taxon>Pseudomonadota</taxon>
        <taxon>Alphaproteobacteria</taxon>
        <taxon>Rhodobacterales</taxon>
        <taxon>Roseobacteraceae</taxon>
        <taxon>Wenxinia</taxon>
    </lineage>
</organism>
<evidence type="ECO:0000256" key="12">
    <source>
        <dbReference type="ARBA" id="ARBA00023136"/>
    </source>
</evidence>
<sequence length="509" mass="56288">MRGPHNILRVIRTGATFERTGAMTVALAAFDAPPLVRAALRILAWPFRWLGYAGDPTMPPVTRALTALGPAYIKFGQILSTRPDVVGEDLALQLMVLQDKLPPFPKAEARLAVERELERPVDELFSEFSEPVAAASIAQVHHARLARTGEEVAVKVLRPGIERAFRRDIDAFYFLARIVEVLSPNSRRLRPMEVIRHFEGVVMGELDLRLEAASAGEFAANTAGDEGFVVPPVHWDLSGRRVMTLGWAEGTGMGDLAAIDAAGHDRRVLAERVLQLFLRHALRDGFFHGDMHQGNLKVAKGGDIVAYDFGIMGRIDEYTRRVYAEIIIGFIRKDYARVAEVHFEAGYVPADRDVDEFARALRAVGEPIFGMDASRISMGRLLSYLFEVTERFGMETRTELILLQRTMVVVEGVARSLDPHINIWQAARPVVEGYIREFFGPKALLRDLRRTALVLARFGPRLPHLAEAALIRQSLPPAPPQRPSRAGPLLWIATGAAATLVGVLAAGLL</sequence>
<dbReference type="InterPro" id="IPR045308">
    <property type="entry name" value="UbiB_bact"/>
</dbReference>
<evidence type="ECO:0000256" key="4">
    <source>
        <dbReference type="ARBA" id="ARBA00022519"/>
    </source>
</evidence>
<dbReference type="GO" id="GO:0016491">
    <property type="term" value="F:oxidoreductase activity"/>
    <property type="evidence" value="ECO:0007669"/>
    <property type="project" value="UniProtKB-KW"/>
</dbReference>
<dbReference type="PATRIC" id="fig|1123501.6.peg.558"/>
<dbReference type="PANTHER" id="PTHR10566:SF113">
    <property type="entry name" value="PROTEIN ACTIVITY OF BC1 COMPLEX KINASE 7, CHLOROPLASTIC"/>
    <property type="match status" value="1"/>
</dbReference>
<dbReference type="InterPro" id="IPR010232">
    <property type="entry name" value="UbiB"/>
</dbReference>
<protein>
    <submittedName>
        <fullName evidence="15">2-octaprenylphenol hydroxylase</fullName>
        <ecNumber evidence="15">1.14.13.-</ecNumber>
    </submittedName>
</protein>